<evidence type="ECO:0000256" key="1">
    <source>
        <dbReference type="SAM" id="Phobius"/>
    </source>
</evidence>
<keyword evidence="3" id="KW-1185">Reference proteome</keyword>
<evidence type="ECO:0008006" key="4">
    <source>
        <dbReference type="Google" id="ProtNLM"/>
    </source>
</evidence>
<accession>A0ABP1Q1X2</accession>
<dbReference type="EMBL" id="CAXLJM020000019">
    <property type="protein sequence ID" value="CAL8085861.1"/>
    <property type="molecule type" value="Genomic_DNA"/>
</dbReference>
<feature type="transmembrane region" description="Helical" evidence="1">
    <location>
        <begin position="48"/>
        <end position="68"/>
    </location>
</feature>
<reference evidence="2 3" key="1">
    <citation type="submission" date="2024-08" db="EMBL/GenBank/DDBJ databases">
        <authorList>
            <person name="Cucini C."/>
            <person name="Frati F."/>
        </authorList>
    </citation>
    <scope>NUCLEOTIDE SEQUENCE [LARGE SCALE GENOMIC DNA]</scope>
</reference>
<feature type="transmembrane region" description="Helical" evidence="1">
    <location>
        <begin position="134"/>
        <end position="152"/>
    </location>
</feature>
<keyword evidence="1" id="KW-1133">Transmembrane helix</keyword>
<feature type="transmembrane region" description="Helical" evidence="1">
    <location>
        <begin position="304"/>
        <end position="326"/>
    </location>
</feature>
<keyword evidence="1" id="KW-0812">Transmembrane</keyword>
<feature type="transmembrane region" description="Helical" evidence="1">
    <location>
        <begin position="80"/>
        <end position="113"/>
    </location>
</feature>
<feature type="transmembrane region" description="Helical" evidence="1">
    <location>
        <begin position="268"/>
        <end position="292"/>
    </location>
</feature>
<comment type="caution">
    <text evidence="2">The sequence shown here is derived from an EMBL/GenBank/DDBJ whole genome shotgun (WGS) entry which is preliminary data.</text>
</comment>
<evidence type="ECO:0000313" key="2">
    <source>
        <dbReference type="EMBL" id="CAL8085861.1"/>
    </source>
</evidence>
<organism evidence="2 3">
    <name type="scientific">Orchesella dallaii</name>
    <dbReference type="NCBI Taxonomy" id="48710"/>
    <lineage>
        <taxon>Eukaryota</taxon>
        <taxon>Metazoa</taxon>
        <taxon>Ecdysozoa</taxon>
        <taxon>Arthropoda</taxon>
        <taxon>Hexapoda</taxon>
        <taxon>Collembola</taxon>
        <taxon>Entomobryomorpha</taxon>
        <taxon>Entomobryoidea</taxon>
        <taxon>Orchesellidae</taxon>
        <taxon>Orchesellinae</taxon>
        <taxon>Orchesella</taxon>
    </lineage>
</organism>
<gene>
    <name evidence="2" type="ORF">ODALV1_LOCUS6254</name>
</gene>
<keyword evidence="1" id="KW-0472">Membrane</keyword>
<protein>
    <recommendedName>
        <fullName evidence="4">Odorant receptor</fullName>
    </recommendedName>
</protein>
<sequence length="395" mass="45488">MLHAERILSALIEHLKFSAIFASIPFEWNKEKGGFELKTRTNILIHKVRLRTALLYAASILLQVVVTWKQATIFVKMHTILFFSAMIMTCYTHHVFFTNRVEIVAYINAMISFEKRRNAKEWRPKDLLGIITKLLMRILSMSGIMLPVLYHFELIRLPCMPMHLGYFLLENCPRGTFGKSLPATWSLEEIIGKVMIFTVSYFNWSFLMSGFAAHISIGLLLKGHCLRSYILLFRKVMIGSSKRNANSHSSSKSIFFRELQIMSANFRWIYACYMNVGIVVSCMIVQIISLYSCFKLGSKLPVPMLIFYCMAAVDCGFVILVVYGGLAEVYKVSKCLNKELKGKVDVQVNRWFRTFFKSCQIIKVHFGETSCIDEMTPLNFEDFVIQQTVSLLLLK</sequence>
<name>A0ABP1Q1X2_9HEXA</name>
<dbReference type="Proteomes" id="UP001642540">
    <property type="component" value="Unassembled WGS sequence"/>
</dbReference>
<evidence type="ECO:0000313" key="3">
    <source>
        <dbReference type="Proteomes" id="UP001642540"/>
    </source>
</evidence>
<proteinExistence type="predicted"/>